<dbReference type="SUPFAM" id="SSF53756">
    <property type="entry name" value="UDP-Glycosyltransferase/glycogen phosphorylase"/>
    <property type="match status" value="1"/>
</dbReference>
<accession>A0ABR8NUW4</accession>
<dbReference type="PANTHER" id="PTHR46401:SF2">
    <property type="entry name" value="GLYCOSYLTRANSFERASE WBBK-RELATED"/>
    <property type="match status" value="1"/>
</dbReference>
<organism evidence="3 4">
    <name type="scientific">Microbacterium helvum</name>
    <dbReference type="NCBI Taxonomy" id="2773713"/>
    <lineage>
        <taxon>Bacteria</taxon>
        <taxon>Bacillati</taxon>
        <taxon>Actinomycetota</taxon>
        <taxon>Actinomycetes</taxon>
        <taxon>Micrococcales</taxon>
        <taxon>Microbacteriaceae</taxon>
        <taxon>Microbacterium</taxon>
    </lineage>
</organism>
<comment type="caution">
    <text evidence="3">The sequence shown here is derived from an EMBL/GenBank/DDBJ whole genome shotgun (WGS) entry which is preliminary data.</text>
</comment>
<dbReference type="CDD" id="cd03809">
    <property type="entry name" value="GT4_MtfB-like"/>
    <property type="match status" value="1"/>
</dbReference>
<evidence type="ECO:0000313" key="3">
    <source>
        <dbReference type="EMBL" id="MBD3943934.1"/>
    </source>
</evidence>
<sequence>MTALYVDDRYRGAHGIGRYAGEVLPRLRPEWRPLGLDGNPHSPLDAFRRLPGVAHDSLVYSPGYGALLRAPRQVLTVHDLIHLQVPWPGRMKFAAYYGGPVRRTVRKAGLVLTVSETSARAIREWLRDDAVRVVNAGNGCSAAFRPDGPVGTAAEPYVIFVGNTRLHKNLDVVLRALALAPDVRLRAVLPQHEIADAASRASAAGVADRVEWLHGVDDDRLAALYRGASATVMPSTLEGFGLPALESISSGVPVIYWQGCEAVAEIVGDRGWSVETSGDAAPWAAAMTEAVRAPRRVDPPVGEYDWDRTAAVISDALEQVLA</sequence>
<proteinExistence type="predicted"/>
<dbReference type="InterPro" id="IPR001296">
    <property type="entry name" value="Glyco_trans_1"/>
</dbReference>
<dbReference type="Pfam" id="PF00534">
    <property type="entry name" value="Glycos_transf_1"/>
    <property type="match status" value="1"/>
</dbReference>
<evidence type="ECO:0000259" key="2">
    <source>
        <dbReference type="Pfam" id="PF00534"/>
    </source>
</evidence>
<reference evidence="3 4" key="1">
    <citation type="submission" date="2020-09" db="EMBL/GenBank/DDBJ databases">
        <title>Isolation and identification of active actinomycetes.</title>
        <authorList>
            <person name="Li X."/>
        </authorList>
    </citation>
    <scope>NUCLEOTIDE SEQUENCE [LARGE SCALE GENOMIC DNA]</scope>
    <source>
        <strain evidence="3 4">NEAU-LLC</strain>
    </source>
</reference>
<dbReference type="RefSeq" id="WP_191173530.1">
    <property type="nucleotide sequence ID" value="NZ_JACXZS010000020.1"/>
</dbReference>
<protein>
    <submittedName>
        <fullName evidence="3">Glycosyltransferase family 4 protein</fullName>
    </submittedName>
</protein>
<evidence type="ECO:0000256" key="1">
    <source>
        <dbReference type="ARBA" id="ARBA00022679"/>
    </source>
</evidence>
<name>A0ABR8NUW4_9MICO</name>
<dbReference type="PANTHER" id="PTHR46401">
    <property type="entry name" value="GLYCOSYLTRANSFERASE WBBK-RELATED"/>
    <property type="match status" value="1"/>
</dbReference>
<keyword evidence="1" id="KW-0808">Transferase</keyword>
<evidence type="ECO:0000313" key="4">
    <source>
        <dbReference type="Proteomes" id="UP000598426"/>
    </source>
</evidence>
<feature type="domain" description="Glycosyl transferase family 1" evidence="2">
    <location>
        <begin position="155"/>
        <end position="292"/>
    </location>
</feature>
<dbReference type="Gene3D" id="3.40.50.2000">
    <property type="entry name" value="Glycogen Phosphorylase B"/>
    <property type="match status" value="2"/>
</dbReference>
<gene>
    <name evidence="3" type="ORF">IF188_19765</name>
</gene>
<dbReference type="Proteomes" id="UP000598426">
    <property type="component" value="Unassembled WGS sequence"/>
</dbReference>
<dbReference type="EMBL" id="JACXZS010000020">
    <property type="protein sequence ID" value="MBD3943934.1"/>
    <property type="molecule type" value="Genomic_DNA"/>
</dbReference>
<keyword evidence="4" id="KW-1185">Reference proteome</keyword>